<organism evidence="12 13">
    <name type="scientific">Danionella cerebrum</name>
    <dbReference type="NCBI Taxonomy" id="2873325"/>
    <lineage>
        <taxon>Eukaryota</taxon>
        <taxon>Metazoa</taxon>
        <taxon>Chordata</taxon>
        <taxon>Craniata</taxon>
        <taxon>Vertebrata</taxon>
        <taxon>Euteleostomi</taxon>
        <taxon>Actinopterygii</taxon>
        <taxon>Neopterygii</taxon>
        <taxon>Teleostei</taxon>
        <taxon>Ostariophysi</taxon>
        <taxon>Cypriniformes</taxon>
        <taxon>Danionidae</taxon>
        <taxon>Danioninae</taxon>
        <taxon>Danionella</taxon>
    </lineage>
</organism>
<evidence type="ECO:0000256" key="4">
    <source>
        <dbReference type="ARBA" id="ARBA00022737"/>
    </source>
</evidence>
<keyword evidence="4" id="KW-0677">Repeat</keyword>
<keyword evidence="5" id="KW-0130">Cell adhesion</keyword>
<dbReference type="OrthoDB" id="8915289at2759"/>
<dbReference type="InterPro" id="IPR036179">
    <property type="entry name" value="Ig-like_dom_sf"/>
</dbReference>
<evidence type="ECO:0000256" key="3">
    <source>
        <dbReference type="ARBA" id="ARBA00022729"/>
    </source>
</evidence>
<dbReference type="InterPro" id="IPR051427">
    <property type="entry name" value="Nectin/Nectin-like"/>
</dbReference>
<feature type="signal peptide" evidence="10">
    <location>
        <begin position="1"/>
        <end position="18"/>
    </location>
</feature>
<reference evidence="12 13" key="1">
    <citation type="journal article" date="2019" name="Sci. Data">
        <title>Hybrid genome assembly and annotation of Danionella translucida.</title>
        <authorList>
            <person name="Kadobianskyi M."/>
            <person name="Schulze L."/>
            <person name="Schuelke M."/>
            <person name="Judkewitz B."/>
        </authorList>
    </citation>
    <scope>NUCLEOTIDE SEQUENCE [LARGE SCALE GENOMIC DNA]</scope>
    <source>
        <strain evidence="12 13">Bolton</strain>
    </source>
</reference>
<evidence type="ECO:0000313" key="13">
    <source>
        <dbReference type="Proteomes" id="UP000316079"/>
    </source>
</evidence>
<dbReference type="InterPro" id="IPR013783">
    <property type="entry name" value="Ig-like_fold"/>
</dbReference>
<keyword evidence="13" id="KW-1185">Reference proteome</keyword>
<proteinExistence type="inferred from homology"/>
<comment type="similarity">
    <text evidence="2">Belongs to the nectin family.</text>
</comment>
<dbReference type="Pfam" id="PF08205">
    <property type="entry name" value="C2-set_2"/>
    <property type="match status" value="1"/>
</dbReference>
<evidence type="ECO:0000256" key="2">
    <source>
        <dbReference type="ARBA" id="ARBA00007810"/>
    </source>
</evidence>
<keyword evidence="9" id="KW-1133">Transmembrane helix</keyword>
<comment type="caution">
    <text evidence="12">The sequence shown here is derived from an EMBL/GenBank/DDBJ whole genome shotgun (WGS) entry which is preliminary data.</text>
</comment>
<sequence>MGLPIGFILGMLLNLAHRGEMQDLEKRDLILNQTVEGIIGEEVYLHCLYTGESTIQFSSWNRLDSAMKAKKMAGYSYINGFFKKDHFDMPSSVTNLTVRVNVTSLDLEGEYMCVFNSEEDETKGQTFLSVIARPDIAITLKEEIMNRSLYHAVTCSASGAKPEAIITWQIAGNSPRDDIFSVTTTRAAHPNGTITSISVLLFPLVLNNESTVTCVVQHPAFTEPKRANIEVDTFDSPVVSMETVLMHEGDFQEVTCKATGGKPHPNITWKLPKQLNNPIQLLQTNITQNNSVISSFRFPTELYEGQNVSCSFGYTFLPFLTTRTVTLPVYSESLKEGQPLPEDVIVVDDNLFIRGPVDLDHGGLYQCRASYRKHIVYLEFTIQVIPKPLLPVTFPPNITVDVAENLNYIRIQCLASDAVPAANVSWILPPEINSTVQSDVTYSNSSYTARSVLTVPACITRKYSIACIVEHPDFMQKQVRQTTLPVCEAPSVTLQWSSEWQSGVALARLECTAETHSPAVLVGISWVAQCHGIDSGSSEFIMSQANFRTSQTGVVQSVARVSVYSLTGCTVSCAVEQEGFEEPVNKSMVIPALGPSSIRVMVAEVENVQIWQAVCEYSGEGLKPNISWIVPDEDAEGQATVEFVYNGTRVEISSTFEFELSMYEGKDLICLVQSQFGQDQRRRIRVPQYSISSVEVLNKTLVHRRSRGQHEHRLELEENLSNQKIVLRANGNAPSYKTACYRSDGSAAHTDGMALVFPSPVSDWDAGLYICHVSYHHHKAKVLLQVDVTSEEKQHFIFITICFTSAAAITLVLIIVSCVLCKCGKSDPSQKKTRMERESLSALMQDPRCSERTLSVQPGNYAELAHFSIVFDAKSTV</sequence>
<dbReference type="SMART" id="SM00409">
    <property type="entry name" value="IG"/>
    <property type="match status" value="2"/>
</dbReference>
<dbReference type="PROSITE" id="PS50835">
    <property type="entry name" value="IG_LIKE"/>
    <property type="match status" value="4"/>
</dbReference>
<keyword evidence="6 9" id="KW-0472">Membrane</keyword>
<dbReference type="InterPro" id="IPR003599">
    <property type="entry name" value="Ig_sub"/>
</dbReference>
<dbReference type="GO" id="GO:0007156">
    <property type="term" value="P:homophilic cell adhesion via plasma membrane adhesion molecules"/>
    <property type="evidence" value="ECO:0007669"/>
    <property type="project" value="TreeGrafter"/>
</dbReference>
<keyword evidence="3 10" id="KW-0732">Signal</keyword>
<dbReference type="EMBL" id="SRMA01025981">
    <property type="protein sequence ID" value="TRY89423.1"/>
    <property type="molecule type" value="Genomic_DNA"/>
</dbReference>
<gene>
    <name evidence="12" type="ORF">DNTS_010825</name>
</gene>
<dbReference type="AlphaFoldDB" id="A0A553QHL8"/>
<dbReference type="GO" id="GO:0005912">
    <property type="term" value="C:adherens junction"/>
    <property type="evidence" value="ECO:0007669"/>
    <property type="project" value="TreeGrafter"/>
</dbReference>
<evidence type="ECO:0000256" key="7">
    <source>
        <dbReference type="ARBA" id="ARBA00023157"/>
    </source>
</evidence>
<evidence type="ECO:0000256" key="1">
    <source>
        <dbReference type="ARBA" id="ARBA00004167"/>
    </source>
</evidence>
<comment type="subcellular location">
    <subcellularLocation>
        <location evidence="1">Membrane</location>
        <topology evidence="1">Single-pass membrane protein</topology>
    </subcellularLocation>
</comment>
<keyword evidence="8" id="KW-0325">Glycoprotein</keyword>
<feature type="domain" description="Ig-like" evidence="11">
    <location>
        <begin position="40"/>
        <end position="129"/>
    </location>
</feature>
<keyword evidence="9" id="KW-0812">Transmembrane</keyword>
<dbReference type="PANTHER" id="PTHR23277:SF107">
    <property type="entry name" value="HEMICENTIN-1"/>
    <property type="match status" value="1"/>
</dbReference>
<evidence type="ECO:0000256" key="8">
    <source>
        <dbReference type="ARBA" id="ARBA00023180"/>
    </source>
</evidence>
<dbReference type="GO" id="GO:0016020">
    <property type="term" value="C:membrane"/>
    <property type="evidence" value="ECO:0007669"/>
    <property type="project" value="UniProtKB-SubCell"/>
</dbReference>
<dbReference type="PANTHER" id="PTHR23277">
    <property type="entry name" value="NECTIN-RELATED"/>
    <property type="match status" value="1"/>
</dbReference>
<evidence type="ECO:0000256" key="9">
    <source>
        <dbReference type="SAM" id="Phobius"/>
    </source>
</evidence>
<name>A0A553QHL8_9TELE</name>
<dbReference type="GO" id="GO:0007157">
    <property type="term" value="P:heterophilic cell-cell adhesion via plasma membrane cell adhesion molecules"/>
    <property type="evidence" value="ECO:0007669"/>
    <property type="project" value="TreeGrafter"/>
</dbReference>
<feature type="chain" id="PRO_5021963947" description="Ig-like domain-containing protein" evidence="10">
    <location>
        <begin position="19"/>
        <end position="877"/>
    </location>
</feature>
<dbReference type="Gene3D" id="2.60.40.10">
    <property type="entry name" value="Immunoglobulins"/>
    <property type="match status" value="4"/>
</dbReference>
<evidence type="ECO:0000259" key="11">
    <source>
        <dbReference type="PROSITE" id="PS50835"/>
    </source>
</evidence>
<feature type="transmembrane region" description="Helical" evidence="9">
    <location>
        <begin position="796"/>
        <end position="821"/>
    </location>
</feature>
<evidence type="ECO:0000256" key="10">
    <source>
        <dbReference type="SAM" id="SignalP"/>
    </source>
</evidence>
<accession>A0A553QHL8</accession>
<dbReference type="SUPFAM" id="SSF48726">
    <property type="entry name" value="Immunoglobulin"/>
    <property type="match status" value="4"/>
</dbReference>
<dbReference type="InterPro" id="IPR013162">
    <property type="entry name" value="CD80_C2-set"/>
</dbReference>
<evidence type="ECO:0000313" key="12">
    <source>
        <dbReference type="EMBL" id="TRY89423.1"/>
    </source>
</evidence>
<feature type="domain" description="Ig-like" evidence="11">
    <location>
        <begin position="134"/>
        <end position="230"/>
    </location>
</feature>
<dbReference type="Proteomes" id="UP000316079">
    <property type="component" value="Unassembled WGS sequence"/>
</dbReference>
<dbReference type="InterPro" id="IPR007110">
    <property type="entry name" value="Ig-like_dom"/>
</dbReference>
<evidence type="ECO:0000256" key="6">
    <source>
        <dbReference type="ARBA" id="ARBA00023136"/>
    </source>
</evidence>
<keyword evidence="7" id="KW-1015">Disulfide bond</keyword>
<evidence type="ECO:0000256" key="5">
    <source>
        <dbReference type="ARBA" id="ARBA00022889"/>
    </source>
</evidence>
<feature type="domain" description="Ig-like" evidence="11">
    <location>
        <begin position="388"/>
        <end position="483"/>
    </location>
</feature>
<feature type="domain" description="Ig-like" evidence="11">
    <location>
        <begin position="237"/>
        <end position="383"/>
    </location>
</feature>
<protein>
    <recommendedName>
        <fullName evidence="11">Ig-like domain-containing protein</fullName>
    </recommendedName>
</protein>